<comment type="caution">
    <text evidence="3">The sequence shown here is derived from an EMBL/GenBank/DDBJ whole genome shotgun (WGS) entry which is preliminary data.</text>
</comment>
<dbReference type="NCBIfam" id="TIGR03429">
    <property type="entry name" value="arom_pren_DMATS"/>
    <property type="match status" value="1"/>
</dbReference>
<dbReference type="InterPro" id="IPR017795">
    <property type="entry name" value="ABBA_NscD-like"/>
</dbReference>
<comment type="similarity">
    <text evidence="1">Belongs to the tryptophan dimethylallyltransferase family.</text>
</comment>
<proteinExistence type="inferred from homology"/>
<evidence type="ECO:0000256" key="1">
    <source>
        <dbReference type="ARBA" id="ARBA00010209"/>
    </source>
</evidence>
<dbReference type="PANTHER" id="PTHR40627:SF3">
    <property type="entry name" value="PRENYLTRANSFERASE ASQH2-RELATED"/>
    <property type="match status" value="1"/>
</dbReference>
<dbReference type="Proteomes" id="UP000452235">
    <property type="component" value="Unassembled WGS sequence"/>
</dbReference>
<protein>
    <submittedName>
        <fullName evidence="3">Reverse prenyltransferase</fullName>
    </submittedName>
</protein>
<evidence type="ECO:0000313" key="3">
    <source>
        <dbReference type="EMBL" id="GFF20232.1"/>
    </source>
</evidence>
<keyword evidence="4" id="KW-1185">Reference proteome</keyword>
<dbReference type="Pfam" id="PF11991">
    <property type="entry name" value="Trp_DMAT"/>
    <property type="match status" value="1"/>
</dbReference>
<dbReference type="GO" id="GO:0009820">
    <property type="term" value="P:alkaloid metabolic process"/>
    <property type="evidence" value="ECO:0007669"/>
    <property type="project" value="InterPro"/>
</dbReference>
<sequence length="203" mass="23352">MVDYSDSLKLVQEYTMEGSWHTGDHLVSWDYGPPEVSRIKLYGGATKDVSPATIRDVWTLGGRVDTETSRKGLELAIKLWELLHMQMESPPMDRKREFLMHGMIWHYEVWPGAQYPVPKIYLPAAGTNDERVAEVISKFFYSLGWKERAESYPQMLKDIFPNVDMSQSSRLQTWISFSYTEPGGAYSTVYYQAATRSAEFLAE</sequence>
<dbReference type="PANTHER" id="PTHR40627">
    <property type="entry name" value="INDOLE PRENYLTRANSFERASE TDIB-RELATED"/>
    <property type="match status" value="1"/>
</dbReference>
<dbReference type="CDD" id="cd13929">
    <property type="entry name" value="PT-DMATS_CymD"/>
    <property type="match status" value="1"/>
</dbReference>
<accession>A0A8H3RE87</accession>
<dbReference type="GO" id="GO:0016765">
    <property type="term" value="F:transferase activity, transferring alkyl or aryl (other than methyl) groups"/>
    <property type="evidence" value="ECO:0007669"/>
    <property type="project" value="InterPro"/>
</dbReference>
<gene>
    <name evidence="3" type="ORF">ATEIFO6365_0011049400</name>
</gene>
<evidence type="ECO:0000256" key="2">
    <source>
        <dbReference type="ARBA" id="ARBA00022679"/>
    </source>
</evidence>
<dbReference type="AlphaFoldDB" id="A0A8H3RE87"/>
<organism evidence="3 4">
    <name type="scientific">Aspergillus terreus</name>
    <dbReference type="NCBI Taxonomy" id="33178"/>
    <lineage>
        <taxon>Eukaryota</taxon>
        <taxon>Fungi</taxon>
        <taxon>Dikarya</taxon>
        <taxon>Ascomycota</taxon>
        <taxon>Pezizomycotina</taxon>
        <taxon>Eurotiomycetes</taxon>
        <taxon>Eurotiomycetidae</taxon>
        <taxon>Eurotiales</taxon>
        <taxon>Aspergillaceae</taxon>
        <taxon>Aspergillus</taxon>
        <taxon>Aspergillus subgen. Circumdati</taxon>
    </lineage>
</organism>
<keyword evidence="2 3" id="KW-0808">Transferase</keyword>
<reference evidence="3 4" key="1">
    <citation type="submission" date="2020-01" db="EMBL/GenBank/DDBJ databases">
        <title>Aspergillus terreus IFO 6365 whole genome shotgun sequence.</title>
        <authorList>
            <person name="Kanamasa S."/>
            <person name="Takahashi H."/>
        </authorList>
    </citation>
    <scope>NUCLEOTIDE SEQUENCE [LARGE SCALE GENOMIC DNA]</scope>
    <source>
        <strain evidence="3 4">IFO 6365</strain>
    </source>
</reference>
<evidence type="ECO:0000313" key="4">
    <source>
        <dbReference type="Proteomes" id="UP000452235"/>
    </source>
</evidence>
<dbReference type="EMBL" id="BLJY01000011">
    <property type="protein sequence ID" value="GFF20232.1"/>
    <property type="molecule type" value="Genomic_DNA"/>
</dbReference>
<name>A0A8H3RE87_ASPTE</name>